<dbReference type="AlphaFoldDB" id="A0A382V5W3"/>
<evidence type="ECO:0000313" key="1">
    <source>
        <dbReference type="EMBL" id="SVD41884.1"/>
    </source>
</evidence>
<gene>
    <name evidence="1" type="ORF">METZ01_LOCUS394738</name>
</gene>
<name>A0A382V5W3_9ZZZZ</name>
<proteinExistence type="predicted"/>
<dbReference type="EMBL" id="UINC01149419">
    <property type="protein sequence ID" value="SVD41884.1"/>
    <property type="molecule type" value="Genomic_DNA"/>
</dbReference>
<sequence>MRIFEIYLGVWYFCNTIDVASWRVQMPSSSWHGCSELSYE</sequence>
<feature type="non-terminal residue" evidence="1">
    <location>
        <position position="40"/>
    </location>
</feature>
<reference evidence="1" key="1">
    <citation type="submission" date="2018-05" db="EMBL/GenBank/DDBJ databases">
        <authorList>
            <person name="Lanie J.A."/>
            <person name="Ng W.-L."/>
            <person name="Kazmierczak K.M."/>
            <person name="Andrzejewski T.M."/>
            <person name="Davidsen T.M."/>
            <person name="Wayne K.J."/>
            <person name="Tettelin H."/>
            <person name="Glass J.I."/>
            <person name="Rusch D."/>
            <person name="Podicherti R."/>
            <person name="Tsui H.-C.T."/>
            <person name="Winkler M.E."/>
        </authorList>
    </citation>
    <scope>NUCLEOTIDE SEQUENCE</scope>
</reference>
<accession>A0A382V5W3</accession>
<protein>
    <submittedName>
        <fullName evidence="1">Uncharacterized protein</fullName>
    </submittedName>
</protein>
<organism evidence="1">
    <name type="scientific">marine metagenome</name>
    <dbReference type="NCBI Taxonomy" id="408172"/>
    <lineage>
        <taxon>unclassified sequences</taxon>
        <taxon>metagenomes</taxon>
        <taxon>ecological metagenomes</taxon>
    </lineage>
</organism>